<dbReference type="InterPro" id="IPR013103">
    <property type="entry name" value="RVT_2"/>
</dbReference>
<evidence type="ECO:0000256" key="2">
    <source>
        <dbReference type="ARBA" id="ARBA00022723"/>
    </source>
</evidence>
<feature type="compositionally biased region" description="Basic residues" evidence="4">
    <location>
        <begin position="163"/>
        <end position="182"/>
    </location>
</feature>
<organism evidence="6">
    <name type="scientific">Tanacetum cinerariifolium</name>
    <name type="common">Dalmatian daisy</name>
    <name type="synonym">Chrysanthemum cinerariifolium</name>
    <dbReference type="NCBI Taxonomy" id="118510"/>
    <lineage>
        <taxon>Eukaryota</taxon>
        <taxon>Viridiplantae</taxon>
        <taxon>Streptophyta</taxon>
        <taxon>Embryophyta</taxon>
        <taxon>Tracheophyta</taxon>
        <taxon>Spermatophyta</taxon>
        <taxon>Magnoliopsida</taxon>
        <taxon>eudicotyledons</taxon>
        <taxon>Gunneridae</taxon>
        <taxon>Pentapetalae</taxon>
        <taxon>asterids</taxon>
        <taxon>campanulids</taxon>
        <taxon>Asterales</taxon>
        <taxon>Asteraceae</taxon>
        <taxon>Asteroideae</taxon>
        <taxon>Anthemideae</taxon>
        <taxon>Anthemidinae</taxon>
        <taxon>Tanacetum</taxon>
    </lineage>
</organism>
<evidence type="ECO:0000256" key="3">
    <source>
        <dbReference type="ARBA" id="ARBA00022801"/>
    </source>
</evidence>
<dbReference type="InterPro" id="IPR001584">
    <property type="entry name" value="Integrase_cat-core"/>
</dbReference>
<dbReference type="InterPro" id="IPR012337">
    <property type="entry name" value="RNaseH-like_sf"/>
</dbReference>
<sequence length="841" mass="95781">MDQTILKSHVEKPKKFKGSDFHRWQQKMLFYLTSLHVTYVLKDSEPVDPYMVDGQNVPTEAQMMNDAKPVVKQVEELQIIVHEIEVEGMGINPNFLVGSIIEKLPQSWKNFKLYLKHLTDDMSFEQLVLKIRVKEDNMMNEKADANSIEPNANMVGEISSKSKSNHKSKGKNGGSRHKYSKDRKKDYTQQRTTTSRKFITVGSVENLGIKLRIVATRKNTEVEILEEIPTKQTMWSATKHICNSRRMFVSYQKVNESEPMFTGNETASKIEGKGKVILKLTSANDLVLSNVLHVPNITKNLISGPILSNKGFKLVFESDKFVITKGGVHVGKGYLDEGLFKLSVVTDDNDSNNNKAGTSTASVYMIDPYFLWHSRLGRVNFCSLQRMINFGMLPKCSKDKISKCEIFVESKFTSHSHKSIEKSNEILGLIHNDLCDFKATPLKGGKNYYITLLMIASKFYYVYLINTKDEALNMLKTYKAEVENQLDKKIKILRSDSGGEYKSNDLSEFCFTFGIVHHTTAPCTPQQNRVVECKNKTLKNMINSMSIALGDPQSLWGEACLAANTILNKIPHKKSDKSPYQLWKGKQPPYKRMKVWGCLAKVQIPLPKRTKHGPKTVDCVYLDPAKNSAAYGFLVYKSNVEDISNNTIIESVEAEFFENIFPYKDKEKKISNPRKRKLRPDGTIEKYKARLVAKGYPQKEDQDFFDTYSPVTRMTSIRTLIAIAAIHNLIIHQMDVKTVFLNGEFDEEIYMQQPNGFVVKGQEHKMDVINQTKKMLHSSFDMKDMGEADVILEFAALDKATEEAEWLRSFLEGIHLWPKPVTAVCIHCDSMAALTRAKNHI</sequence>
<keyword evidence="1" id="KW-0645">Protease</keyword>
<protein>
    <submittedName>
        <fullName evidence="6">Pol polyprotein</fullName>
    </submittedName>
</protein>
<evidence type="ECO:0000259" key="5">
    <source>
        <dbReference type="PROSITE" id="PS50994"/>
    </source>
</evidence>
<accession>A0A6L2LUD4</accession>
<dbReference type="GO" id="GO:0008233">
    <property type="term" value="F:peptidase activity"/>
    <property type="evidence" value="ECO:0007669"/>
    <property type="project" value="UniProtKB-KW"/>
</dbReference>
<dbReference type="Pfam" id="PF00665">
    <property type="entry name" value="rve"/>
    <property type="match status" value="1"/>
</dbReference>
<dbReference type="InterPro" id="IPR039537">
    <property type="entry name" value="Retrotran_Ty1/copia-like"/>
</dbReference>
<feature type="region of interest" description="Disordered" evidence="4">
    <location>
        <begin position="158"/>
        <end position="192"/>
    </location>
</feature>
<dbReference type="EMBL" id="BKCJ010005159">
    <property type="protein sequence ID" value="GEU65218.1"/>
    <property type="molecule type" value="Genomic_DNA"/>
</dbReference>
<proteinExistence type="predicted"/>
<dbReference type="GO" id="GO:0046872">
    <property type="term" value="F:metal ion binding"/>
    <property type="evidence" value="ECO:0007669"/>
    <property type="project" value="UniProtKB-KW"/>
</dbReference>
<reference evidence="6" key="1">
    <citation type="journal article" date="2019" name="Sci. Rep.">
        <title>Draft genome of Tanacetum cinerariifolium, the natural source of mosquito coil.</title>
        <authorList>
            <person name="Yamashiro T."/>
            <person name="Shiraishi A."/>
            <person name="Satake H."/>
            <person name="Nakayama K."/>
        </authorList>
    </citation>
    <scope>NUCLEOTIDE SEQUENCE</scope>
</reference>
<dbReference type="InterPro" id="IPR025724">
    <property type="entry name" value="GAG-pre-integrase_dom"/>
</dbReference>
<keyword evidence="3" id="KW-0378">Hydrolase</keyword>
<dbReference type="PANTHER" id="PTHR42648:SF20">
    <property type="entry name" value="RNA-DIRECTED DNA POLYMERASE"/>
    <property type="match status" value="1"/>
</dbReference>
<comment type="caution">
    <text evidence="6">The sequence shown here is derived from an EMBL/GenBank/DDBJ whole genome shotgun (WGS) entry which is preliminary data.</text>
</comment>
<dbReference type="Pfam" id="PF14223">
    <property type="entry name" value="Retrotran_gag_2"/>
    <property type="match status" value="1"/>
</dbReference>
<keyword evidence="2" id="KW-0479">Metal-binding</keyword>
<evidence type="ECO:0000256" key="4">
    <source>
        <dbReference type="SAM" id="MobiDB-lite"/>
    </source>
</evidence>
<dbReference type="GO" id="GO:0006508">
    <property type="term" value="P:proteolysis"/>
    <property type="evidence" value="ECO:0007669"/>
    <property type="project" value="UniProtKB-KW"/>
</dbReference>
<dbReference type="Pfam" id="PF07727">
    <property type="entry name" value="RVT_2"/>
    <property type="match status" value="1"/>
</dbReference>
<dbReference type="PANTHER" id="PTHR42648">
    <property type="entry name" value="TRANSPOSASE, PUTATIVE-RELATED"/>
    <property type="match status" value="1"/>
</dbReference>
<dbReference type="InterPro" id="IPR036397">
    <property type="entry name" value="RNaseH_sf"/>
</dbReference>
<feature type="domain" description="Integrase catalytic" evidence="5">
    <location>
        <begin position="421"/>
        <end position="587"/>
    </location>
</feature>
<evidence type="ECO:0000256" key="1">
    <source>
        <dbReference type="ARBA" id="ARBA00022670"/>
    </source>
</evidence>
<dbReference type="Pfam" id="PF13976">
    <property type="entry name" value="gag_pre-integrs"/>
    <property type="match status" value="1"/>
</dbReference>
<dbReference type="Gene3D" id="3.30.420.10">
    <property type="entry name" value="Ribonuclease H-like superfamily/Ribonuclease H"/>
    <property type="match status" value="1"/>
</dbReference>
<dbReference type="Pfam" id="PF22936">
    <property type="entry name" value="Pol_BBD"/>
    <property type="match status" value="1"/>
</dbReference>
<dbReference type="SUPFAM" id="SSF53098">
    <property type="entry name" value="Ribonuclease H-like"/>
    <property type="match status" value="1"/>
</dbReference>
<dbReference type="GO" id="GO:0003676">
    <property type="term" value="F:nucleic acid binding"/>
    <property type="evidence" value="ECO:0007669"/>
    <property type="project" value="InterPro"/>
</dbReference>
<name>A0A6L2LUD4_TANCI</name>
<dbReference type="GO" id="GO:0015074">
    <property type="term" value="P:DNA integration"/>
    <property type="evidence" value="ECO:0007669"/>
    <property type="project" value="InterPro"/>
</dbReference>
<evidence type="ECO:0000313" key="6">
    <source>
        <dbReference type="EMBL" id="GEU65218.1"/>
    </source>
</evidence>
<gene>
    <name evidence="6" type="ORF">Tci_037196</name>
</gene>
<dbReference type="AlphaFoldDB" id="A0A6L2LUD4"/>
<dbReference type="PROSITE" id="PS50994">
    <property type="entry name" value="INTEGRASE"/>
    <property type="match status" value="1"/>
</dbReference>
<dbReference type="InterPro" id="IPR054722">
    <property type="entry name" value="PolX-like_BBD"/>
</dbReference>